<organism evidence="1 2">
    <name type="scientific">Halorubrum tebenquichense DSM 14210</name>
    <dbReference type="NCBI Taxonomy" id="1227485"/>
    <lineage>
        <taxon>Archaea</taxon>
        <taxon>Methanobacteriati</taxon>
        <taxon>Methanobacteriota</taxon>
        <taxon>Stenosarchaea group</taxon>
        <taxon>Halobacteria</taxon>
        <taxon>Halobacteriales</taxon>
        <taxon>Haloferacaceae</taxon>
        <taxon>Halorubrum</taxon>
    </lineage>
</organism>
<gene>
    <name evidence="1" type="ORF">C472_08244</name>
</gene>
<proteinExistence type="predicted"/>
<evidence type="ECO:0000313" key="1">
    <source>
        <dbReference type="EMBL" id="ELZ37431.1"/>
    </source>
</evidence>
<protein>
    <submittedName>
        <fullName evidence="1">Uncharacterized protein</fullName>
    </submittedName>
</protein>
<dbReference type="AlphaFoldDB" id="M0DPK8"/>
<evidence type="ECO:0000313" key="2">
    <source>
        <dbReference type="Proteomes" id="UP000011523"/>
    </source>
</evidence>
<dbReference type="Proteomes" id="UP000011523">
    <property type="component" value="Unassembled WGS sequence"/>
</dbReference>
<accession>M0DPK8</accession>
<keyword evidence="2" id="KW-1185">Reference proteome</keyword>
<name>M0DPK8_9EURY</name>
<reference evidence="1 2" key="1">
    <citation type="journal article" date="2014" name="PLoS Genet.">
        <title>Phylogenetically driven sequencing of extremely halophilic archaea reveals strategies for static and dynamic osmo-response.</title>
        <authorList>
            <person name="Becker E.A."/>
            <person name="Seitzer P.M."/>
            <person name="Tritt A."/>
            <person name="Larsen D."/>
            <person name="Krusor M."/>
            <person name="Yao A.I."/>
            <person name="Wu D."/>
            <person name="Madern D."/>
            <person name="Eisen J.A."/>
            <person name="Darling A.E."/>
            <person name="Facciotti M.T."/>
        </authorList>
    </citation>
    <scope>NUCLEOTIDE SEQUENCE [LARGE SCALE GENOMIC DNA]</scope>
    <source>
        <strain evidence="1 2">DSM 14210</strain>
    </source>
</reference>
<dbReference type="EMBL" id="AOJD01000047">
    <property type="protein sequence ID" value="ELZ37431.1"/>
    <property type="molecule type" value="Genomic_DNA"/>
</dbReference>
<comment type="caution">
    <text evidence="1">The sequence shown here is derived from an EMBL/GenBank/DDBJ whole genome shotgun (WGS) entry which is preliminary data.</text>
</comment>
<sequence length="99" mass="11344">MEDFGPTVVLPRQFLNLVLDGRGHPVPLLEFDQGFVRERCELIVAEPVDLGFEFRLDDIVVEASLHQHVHVSISSSRPASVPTRPRSRNRLRTRLTVFR</sequence>